<proteinExistence type="predicted"/>
<reference evidence="2" key="1">
    <citation type="submission" date="2021-01" db="EMBL/GenBank/DDBJ databases">
        <authorList>
            <person name="Corre E."/>
            <person name="Pelletier E."/>
            <person name="Niang G."/>
            <person name="Scheremetjew M."/>
            <person name="Finn R."/>
            <person name="Kale V."/>
            <person name="Holt S."/>
            <person name="Cochrane G."/>
            <person name="Meng A."/>
            <person name="Brown T."/>
            <person name="Cohen L."/>
        </authorList>
    </citation>
    <scope>NUCLEOTIDE SEQUENCE</scope>
    <source>
        <strain evidence="2">RCC3387</strain>
    </source>
</reference>
<evidence type="ECO:0000259" key="1">
    <source>
        <dbReference type="SMART" id="SM00458"/>
    </source>
</evidence>
<dbReference type="PROSITE" id="PS50231">
    <property type="entry name" value="RICIN_B_LECTIN"/>
    <property type="match status" value="1"/>
</dbReference>
<protein>
    <recommendedName>
        <fullName evidence="1">Ricin B lectin domain-containing protein</fullName>
    </recommendedName>
</protein>
<dbReference type="Gene3D" id="2.80.10.50">
    <property type="match status" value="2"/>
</dbReference>
<feature type="domain" description="Ricin B lectin" evidence="1">
    <location>
        <begin position="174"/>
        <end position="293"/>
    </location>
</feature>
<evidence type="ECO:0000313" key="2">
    <source>
        <dbReference type="EMBL" id="CAD9589534.1"/>
    </source>
</evidence>
<gene>
    <name evidence="2" type="ORF">BRAN1462_LOCUS34070</name>
</gene>
<name>A0A7S2KXV4_9DINO</name>
<dbReference type="InterPro" id="IPR000772">
    <property type="entry name" value="Ricin_B_lectin"/>
</dbReference>
<accession>A0A7S2KXV4</accession>
<dbReference type="InterPro" id="IPR035992">
    <property type="entry name" value="Ricin_B-like_lectins"/>
</dbReference>
<dbReference type="Pfam" id="PF00652">
    <property type="entry name" value="Ricin_B_lectin"/>
    <property type="match status" value="2"/>
</dbReference>
<feature type="domain" description="Ricin B lectin" evidence="1">
    <location>
        <begin position="28"/>
        <end position="158"/>
    </location>
</feature>
<sequence>MGLLWIAAGPWLRRTACAPRQQRFSWGQHGLIRLAADPGLRLNAKGGGMRAGDPLILWPCTVHAHELFDLVGEAIKPRSNELYCLNAEGGAHAGARIVSFPCALDGQAGPNERFEWGADGRIRLREHPDLCLNVKEGEIKLGAELVLWHCGTERWHKHDVFVYDDGLIQLKSDQHYHLNVKGGVAAAAAPAPLVLWKCEPSAHEVFEWSPLDHRIRLKHKREMCVNVEGGLASDSRLVIWPCQAKPQVNERFVYDEVAQAIHPQAVQTLSFSVRGGVLQKGSEIILRTVVDPEIPAPVGTLAEL</sequence>
<organism evidence="2">
    <name type="scientific">Zooxanthella nutricula</name>
    <dbReference type="NCBI Taxonomy" id="1333877"/>
    <lineage>
        <taxon>Eukaryota</taxon>
        <taxon>Sar</taxon>
        <taxon>Alveolata</taxon>
        <taxon>Dinophyceae</taxon>
        <taxon>Peridiniales</taxon>
        <taxon>Peridiniales incertae sedis</taxon>
        <taxon>Zooxanthella</taxon>
    </lineage>
</organism>
<dbReference type="AlphaFoldDB" id="A0A7S2KXV4"/>
<dbReference type="SUPFAM" id="SSF50370">
    <property type="entry name" value="Ricin B-like lectins"/>
    <property type="match status" value="2"/>
</dbReference>
<dbReference type="EMBL" id="HBGW01053712">
    <property type="protein sequence ID" value="CAD9589534.1"/>
    <property type="molecule type" value="Transcribed_RNA"/>
</dbReference>
<dbReference type="SMART" id="SM00458">
    <property type="entry name" value="RICIN"/>
    <property type="match status" value="2"/>
</dbReference>